<dbReference type="Proteomes" id="UP000823388">
    <property type="component" value="Chromosome 7N"/>
</dbReference>
<evidence type="ECO:0000259" key="8">
    <source>
        <dbReference type="Pfam" id="PF18052"/>
    </source>
</evidence>
<dbReference type="GO" id="GO:0042742">
    <property type="term" value="P:defense response to bacterium"/>
    <property type="evidence" value="ECO:0007669"/>
    <property type="project" value="UniProtKB-ARBA"/>
</dbReference>
<dbReference type="GO" id="GO:0009626">
    <property type="term" value="P:plant-type hypersensitive response"/>
    <property type="evidence" value="ECO:0007669"/>
    <property type="project" value="UniProtKB-ARBA"/>
</dbReference>
<evidence type="ECO:0000259" key="10">
    <source>
        <dbReference type="Pfam" id="PF23598"/>
    </source>
</evidence>
<dbReference type="InterPro" id="IPR042197">
    <property type="entry name" value="Apaf_helical"/>
</dbReference>
<dbReference type="InterPro" id="IPR036388">
    <property type="entry name" value="WH-like_DNA-bd_sf"/>
</dbReference>
<feature type="domain" description="Disease resistance R13L4/SHOC-2-like LRR" evidence="10">
    <location>
        <begin position="680"/>
        <end position="782"/>
    </location>
</feature>
<evidence type="ECO:0000313" key="12">
    <source>
        <dbReference type="Proteomes" id="UP000823388"/>
    </source>
</evidence>
<dbReference type="InterPro" id="IPR002182">
    <property type="entry name" value="NB-ARC"/>
</dbReference>
<dbReference type="InterPro" id="IPR044974">
    <property type="entry name" value="Disease_R_plants"/>
</dbReference>
<dbReference type="CDD" id="cd14798">
    <property type="entry name" value="RX-CC_like"/>
    <property type="match status" value="1"/>
</dbReference>
<organism evidence="11 12">
    <name type="scientific">Panicum virgatum</name>
    <name type="common">Blackwell switchgrass</name>
    <dbReference type="NCBI Taxonomy" id="38727"/>
    <lineage>
        <taxon>Eukaryota</taxon>
        <taxon>Viridiplantae</taxon>
        <taxon>Streptophyta</taxon>
        <taxon>Embryophyta</taxon>
        <taxon>Tracheophyta</taxon>
        <taxon>Spermatophyta</taxon>
        <taxon>Magnoliopsida</taxon>
        <taxon>Liliopsida</taxon>
        <taxon>Poales</taxon>
        <taxon>Poaceae</taxon>
        <taxon>PACMAD clade</taxon>
        <taxon>Panicoideae</taxon>
        <taxon>Panicodae</taxon>
        <taxon>Paniceae</taxon>
        <taxon>Panicinae</taxon>
        <taxon>Panicum</taxon>
        <taxon>Panicum sect. Hiantes</taxon>
    </lineage>
</organism>
<feature type="domain" description="NB-ARC" evidence="7">
    <location>
        <begin position="389"/>
        <end position="470"/>
    </location>
</feature>
<reference evidence="11" key="1">
    <citation type="submission" date="2020-05" db="EMBL/GenBank/DDBJ databases">
        <title>WGS assembly of Panicum virgatum.</title>
        <authorList>
            <person name="Lovell J.T."/>
            <person name="Jenkins J."/>
            <person name="Shu S."/>
            <person name="Juenger T.E."/>
            <person name="Schmutz J."/>
        </authorList>
    </citation>
    <scope>NUCLEOTIDE SEQUENCE</scope>
    <source>
        <strain evidence="11">AP13</strain>
    </source>
</reference>
<dbReference type="Pfam" id="PF23598">
    <property type="entry name" value="LRR_14"/>
    <property type="match status" value="2"/>
</dbReference>
<dbReference type="Gene3D" id="3.40.50.300">
    <property type="entry name" value="P-loop containing nucleotide triphosphate hydrolases"/>
    <property type="match status" value="2"/>
</dbReference>
<keyword evidence="6" id="KW-0175">Coiled coil</keyword>
<comment type="caution">
    <text evidence="11">The sequence shown here is derived from an EMBL/GenBank/DDBJ whole genome shotgun (WGS) entry which is preliminary data.</text>
</comment>
<dbReference type="GO" id="GO:0043531">
    <property type="term" value="F:ADP binding"/>
    <property type="evidence" value="ECO:0007669"/>
    <property type="project" value="InterPro"/>
</dbReference>
<evidence type="ECO:0008006" key="13">
    <source>
        <dbReference type="Google" id="ProtNLM"/>
    </source>
</evidence>
<keyword evidence="12" id="KW-1185">Reference proteome</keyword>
<dbReference type="SUPFAM" id="SSF52058">
    <property type="entry name" value="L domain-like"/>
    <property type="match status" value="1"/>
</dbReference>
<dbReference type="FunFam" id="1.10.10.10:FF:000322">
    <property type="entry name" value="Probable disease resistance protein At1g63360"/>
    <property type="match status" value="1"/>
</dbReference>
<dbReference type="Gene3D" id="1.10.10.10">
    <property type="entry name" value="Winged helix-like DNA-binding domain superfamily/Winged helix DNA-binding domain"/>
    <property type="match status" value="1"/>
</dbReference>
<comment type="similarity">
    <text evidence="1">Belongs to the disease resistance NB-LRR family.</text>
</comment>
<evidence type="ECO:0000256" key="2">
    <source>
        <dbReference type="ARBA" id="ARBA00022614"/>
    </source>
</evidence>
<dbReference type="InterPro" id="IPR055414">
    <property type="entry name" value="LRR_R13L4/SHOC2-like"/>
</dbReference>
<keyword evidence="2" id="KW-0433">Leucine-rich repeat</keyword>
<dbReference type="EMBL" id="CM029050">
    <property type="protein sequence ID" value="KAG2565686.1"/>
    <property type="molecule type" value="Genomic_DNA"/>
</dbReference>
<keyword evidence="3" id="KW-0677">Repeat</keyword>
<dbReference type="InterPro" id="IPR032675">
    <property type="entry name" value="LRR_dom_sf"/>
</dbReference>
<sequence>MEATAVSIGKAVLNGALGYAKSKAAEEMALQLGVEDDVSFITDELEMMQSFLMAADEERAQTKVLTTWVKHVRDVSYNVEDNLVDFEIHAGREKPPILGCVPRNMRHRRRIAKEVKKLKAKVEDVSNRNLRYRLIKDGAGGSKPSSVGVEQGGTAGDVTSMFGIDEAWRQALEPKMDLSQLITSAEVDLRVIAVWGTNSDLGKTSEISKVFDDPDVKKKFGCTAWLRLMRPFDQKGFLHSIVRQFYVNSSQVQQPGIAQEETVVGADVLMKMEKMEQIDLVREFCAHVSSNNYLIVIDDLSTIDEWHCIKTYFPDKKNRSRIVVATQKIEIASLCTEQPYQASELKQLSSDQILYVFHKKLLIGIQEDSMAGGDTQKKKNVGTMGFQDMIIELSQLLEKQKCLIVLDDLSSNQEWDSIKDYLAKARRVILTTREKTVAKHCSGDDGNMHCLNGLEDDAAFELFKKKVFKDARSFDLHPGMLDQANLILKKCDGLPLAISTIGGYLANKPKTAMEWRKLNEGLSAELEINPELKMIKTVLMRSYDGLPYGLKSSFLYLSIFPEDHIIQRKRVVRRWIAEGYSREMQHMAAEQVAGKQFDELLDRSMILPLEARTPGSIDSCQLHDLIREICVSKAREDNLVFTLEEGCSLGGVQGAIRHLAISSNWKRDKEVMQRMLDLSHIRSLTVFGEWRSFFICSKMRFVRVLDLEDTVGLRDHHLGRIGELLHLRYLSLRGCRSIFELPDSFANLRQLQTLDIRGTLIWRLPVGVTKLQKLQYLHASGCSYLGLFRDDKFGDDIFRDDIFSTYRHFIPVEYDMRYRRLILQAREMYRSQWLEHHTPCVCCVYALSACNLLRAMGHLVWRPQRLEHHMERTRTHVLEEAVSRHDICNLHCYFTTYDAESHKLYGIKVPRGISKLKALHTLRDINVAWGNAAIQELGELTQLRKLGVVGVIRTNNGKFWPAIAEHNQLRSLSVDFEGSSSPYVESLDDCLGGNLMPPKCLESLKMRGMLIKVTEWVHWLQNLSKLQLQYTQLNQEALEAIGKLPNLVVLRLSWRSILRSKLCFPGPSFPSILVLELSYILELLEFERNATPNLEVLVLQGTVWCNSRLREVSGLEFLTSLKEIRLDSDRAKELVQSKLAEYSNNVTIKML</sequence>
<keyword evidence="5" id="KW-0611">Plant defense</keyword>
<evidence type="ECO:0000256" key="3">
    <source>
        <dbReference type="ARBA" id="ARBA00022737"/>
    </source>
</evidence>
<dbReference type="InterPro" id="IPR058922">
    <property type="entry name" value="WHD_DRP"/>
</dbReference>
<evidence type="ECO:0000259" key="7">
    <source>
        <dbReference type="Pfam" id="PF00931"/>
    </source>
</evidence>
<accession>A0A8T0Q3N2</accession>
<dbReference type="Pfam" id="PF00931">
    <property type="entry name" value="NB-ARC"/>
    <property type="match status" value="2"/>
</dbReference>
<evidence type="ECO:0000313" key="11">
    <source>
        <dbReference type="EMBL" id="KAG2565686.1"/>
    </source>
</evidence>
<feature type="domain" description="Disease resistance N-terminal" evidence="8">
    <location>
        <begin position="13"/>
        <end position="103"/>
    </location>
</feature>
<dbReference type="InterPro" id="IPR027417">
    <property type="entry name" value="P-loop_NTPase"/>
</dbReference>
<evidence type="ECO:0000256" key="1">
    <source>
        <dbReference type="ARBA" id="ARBA00008894"/>
    </source>
</evidence>
<dbReference type="PANTHER" id="PTHR23155">
    <property type="entry name" value="DISEASE RESISTANCE PROTEIN RP"/>
    <property type="match status" value="1"/>
</dbReference>
<dbReference type="SUPFAM" id="SSF52540">
    <property type="entry name" value="P-loop containing nucleoside triphosphate hydrolases"/>
    <property type="match status" value="2"/>
</dbReference>
<feature type="domain" description="Disease resistance protein winged helix" evidence="9">
    <location>
        <begin position="559"/>
        <end position="629"/>
    </location>
</feature>
<dbReference type="PRINTS" id="PR00364">
    <property type="entry name" value="DISEASERSIST"/>
</dbReference>
<dbReference type="Gene3D" id="1.20.5.4130">
    <property type="match status" value="1"/>
</dbReference>
<feature type="domain" description="Disease resistance R13L4/SHOC-2-like LRR" evidence="10">
    <location>
        <begin position="906"/>
        <end position="1132"/>
    </location>
</feature>
<dbReference type="Gene3D" id="1.10.8.430">
    <property type="entry name" value="Helical domain of apoptotic protease-activating factors"/>
    <property type="match status" value="1"/>
</dbReference>
<evidence type="ECO:0000259" key="9">
    <source>
        <dbReference type="Pfam" id="PF23559"/>
    </source>
</evidence>
<gene>
    <name evidence="11" type="ORF">PVAP13_7NG131736</name>
</gene>
<evidence type="ECO:0000256" key="6">
    <source>
        <dbReference type="ARBA" id="ARBA00023054"/>
    </source>
</evidence>
<dbReference type="InterPro" id="IPR038005">
    <property type="entry name" value="RX-like_CC"/>
</dbReference>
<dbReference type="AlphaFoldDB" id="A0A8T0Q3N2"/>
<dbReference type="Pfam" id="PF23559">
    <property type="entry name" value="WHD_DRP"/>
    <property type="match status" value="1"/>
</dbReference>
<dbReference type="PANTHER" id="PTHR23155:SF1114">
    <property type="entry name" value="OS02G0475500 PROTEIN"/>
    <property type="match status" value="1"/>
</dbReference>
<keyword evidence="4" id="KW-0547">Nucleotide-binding</keyword>
<dbReference type="Pfam" id="PF18052">
    <property type="entry name" value="Rx_N"/>
    <property type="match status" value="1"/>
</dbReference>
<protein>
    <recommendedName>
        <fullName evidence="13">Disease resistance protein RPM1</fullName>
    </recommendedName>
</protein>
<evidence type="ECO:0000256" key="4">
    <source>
        <dbReference type="ARBA" id="ARBA00022741"/>
    </source>
</evidence>
<evidence type="ECO:0000256" key="5">
    <source>
        <dbReference type="ARBA" id="ARBA00022821"/>
    </source>
</evidence>
<name>A0A8T0Q3N2_PANVG</name>
<dbReference type="Gene3D" id="3.80.10.10">
    <property type="entry name" value="Ribonuclease Inhibitor"/>
    <property type="match status" value="2"/>
</dbReference>
<dbReference type="GO" id="GO:0002758">
    <property type="term" value="P:innate immune response-activating signaling pathway"/>
    <property type="evidence" value="ECO:0007669"/>
    <property type="project" value="UniProtKB-ARBA"/>
</dbReference>
<dbReference type="InterPro" id="IPR041118">
    <property type="entry name" value="Rx_N"/>
</dbReference>
<proteinExistence type="inferred from homology"/>
<feature type="domain" description="NB-ARC" evidence="7">
    <location>
        <begin position="181"/>
        <end position="360"/>
    </location>
</feature>